<dbReference type="PANTHER" id="PTHR30632:SF0">
    <property type="entry name" value="SULFATE-BINDING PROTEIN"/>
    <property type="match status" value="1"/>
</dbReference>
<evidence type="ECO:0000313" key="4">
    <source>
        <dbReference type="EMBL" id="MCS4556225.1"/>
    </source>
</evidence>
<keyword evidence="5" id="KW-1185">Reference proteome</keyword>
<organism evidence="4 5">
    <name type="scientific">Shewanella electrica</name>
    <dbReference type="NCBI Taxonomy" id="515560"/>
    <lineage>
        <taxon>Bacteria</taxon>
        <taxon>Pseudomonadati</taxon>
        <taxon>Pseudomonadota</taxon>
        <taxon>Gammaproteobacteria</taxon>
        <taxon>Alteromonadales</taxon>
        <taxon>Shewanellaceae</taxon>
        <taxon>Shewanella</taxon>
    </lineage>
</organism>
<keyword evidence="2" id="KW-0479">Metal-binding</keyword>
<keyword evidence="3" id="KW-0732">Signal</keyword>
<proteinExistence type="inferred from homology"/>
<reference evidence="4 5" key="1">
    <citation type="submission" date="2022-02" db="EMBL/GenBank/DDBJ databases">
        <authorList>
            <person name="Zhuang L."/>
        </authorList>
    </citation>
    <scope>NUCLEOTIDE SEQUENCE [LARGE SCALE GENOMIC DNA]</scope>
    <source>
        <strain evidence="4 5">C32</strain>
    </source>
</reference>
<dbReference type="InterPro" id="IPR050682">
    <property type="entry name" value="ModA/WtpA"/>
</dbReference>
<name>A0ABT2FIS2_9GAMM</name>
<dbReference type="PIRSF" id="PIRSF004846">
    <property type="entry name" value="ModA"/>
    <property type="match status" value="1"/>
</dbReference>
<protein>
    <submittedName>
        <fullName evidence="4">Molybdate ABC transporter substrate-binding protein</fullName>
    </submittedName>
</protein>
<accession>A0ABT2FIS2</accession>
<dbReference type="InterPro" id="IPR005950">
    <property type="entry name" value="ModA"/>
</dbReference>
<dbReference type="Gene3D" id="3.40.190.10">
    <property type="entry name" value="Periplasmic binding protein-like II"/>
    <property type="match status" value="2"/>
</dbReference>
<sequence length="259" mass="27966">MMGALAQVSVAAEQNTAIELRAAGSLKAAMTEIIRQYQAETQQAVVAQYSSSGILRERIEAGEKVDIFASANMQHPQALVNEQRGTEVVMFARNQLCALAQPNLPLTTGNFLDVLLDPETKLGISTPKFDPAGDYALTVFEKAETLQPQAQNILTKKALKLTGSPNSAKAPVGRNLYAWVMENERADVFLTYCTNAKLAQQEVPELQIVALPAELAIGGKFGLVVLKDANPHAAALANYILSDKAQAILAEYGFQPPQR</sequence>
<dbReference type="NCBIfam" id="TIGR01256">
    <property type="entry name" value="modA"/>
    <property type="match status" value="1"/>
</dbReference>
<dbReference type="EMBL" id="JAKOGG010000004">
    <property type="protein sequence ID" value="MCS4556225.1"/>
    <property type="molecule type" value="Genomic_DNA"/>
</dbReference>
<evidence type="ECO:0000256" key="2">
    <source>
        <dbReference type="ARBA" id="ARBA00022723"/>
    </source>
</evidence>
<dbReference type="Proteomes" id="UP001201549">
    <property type="component" value="Unassembled WGS sequence"/>
</dbReference>
<reference evidence="5" key="2">
    <citation type="submission" date="2023-07" db="EMBL/GenBank/DDBJ databases">
        <title>Shewanella mangrovi sp. nov., an acetaldehyde- degrading bacterium isolated from mangrove sediment.</title>
        <authorList>
            <person name="Liu Y."/>
        </authorList>
    </citation>
    <scope>NUCLEOTIDE SEQUENCE [LARGE SCALE GENOMIC DNA]</scope>
    <source>
        <strain evidence="5">C32</strain>
    </source>
</reference>
<dbReference type="Pfam" id="PF13531">
    <property type="entry name" value="SBP_bac_11"/>
    <property type="match status" value="1"/>
</dbReference>
<dbReference type="SUPFAM" id="SSF53850">
    <property type="entry name" value="Periplasmic binding protein-like II"/>
    <property type="match status" value="1"/>
</dbReference>
<dbReference type="PANTHER" id="PTHR30632">
    <property type="entry name" value="MOLYBDATE-BINDING PERIPLASMIC PROTEIN"/>
    <property type="match status" value="1"/>
</dbReference>
<gene>
    <name evidence="4" type="ORF">L9G74_07235</name>
</gene>
<evidence type="ECO:0000256" key="3">
    <source>
        <dbReference type="ARBA" id="ARBA00022729"/>
    </source>
</evidence>
<comment type="caution">
    <text evidence="4">The sequence shown here is derived from an EMBL/GenBank/DDBJ whole genome shotgun (WGS) entry which is preliminary data.</text>
</comment>
<evidence type="ECO:0000313" key="5">
    <source>
        <dbReference type="Proteomes" id="UP001201549"/>
    </source>
</evidence>
<evidence type="ECO:0000256" key="1">
    <source>
        <dbReference type="ARBA" id="ARBA00009175"/>
    </source>
</evidence>
<dbReference type="NCBIfam" id="NF002917">
    <property type="entry name" value="PRK03537.1-3"/>
    <property type="match status" value="1"/>
</dbReference>
<comment type="similarity">
    <text evidence="1">Belongs to the bacterial solute-binding protein ModA family.</text>
</comment>